<dbReference type="InterPro" id="IPR003593">
    <property type="entry name" value="AAA+_ATPase"/>
</dbReference>
<dbReference type="EMBL" id="CP089291">
    <property type="protein sequence ID" value="UOF91733.1"/>
    <property type="molecule type" value="Genomic_DNA"/>
</dbReference>
<dbReference type="Gene3D" id="3.40.50.300">
    <property type="entry name" value="P-loop containing nucleotide triphosphate hydrolases"/>
    <property type="match status" value="2"/>
</dbReference>
<dbReference type="InterPro" id="IPR032781">
    <property type="entry name" value="ABC_tran_Xtn"/>
</dbReference>
<protein>
    <submittedName>
        <fullName evidence="6">ABC-F family ATP-binding cassette domain-containing protein</fullName>
    </submittedName>
</protein>
<dbReference type="PANTHER" id="PTHR42855">
    <property type="entry name" value="ABC TRANSPORTER ATP-BINDING SUBUNIT"/>
    <property type="match status" value="1"/>
</dbReference>
<dbReference type="Pfam" id="PF16326">
    <property type="entry name" value="ABC_tran_CTD"/>
    <property type="match status" value="1"/>
</dbReference>
<reference evidence="6" key="1">
    <citation type="submission" date="2021-12" db="EMBL/GenBank/DDBJ databases">
        <title>Alicyclobacillaceae gen. nov., sp. nov., isolated from chalcocite enrichment system.</title>
        <authorList>
            <person name="Jiang Z."/>
        </authorList>
    </citation>
    <scope>NUCLEOTIDE SEQUENCE</scope>
    <source>
        <strain evidence="6">MYW30-H2</strain>
    </source>
</reference>
<feature type="domain" description="ABC transporter" evidence="5">
    <location>
        <begin position="319"/>
        <end position="539"/>
    </location>
</feature>
<dbReference type="InterPro" id="IPR051309">
    <property type="entry name" value="ABCF_ATPase"/>
</dbReference>
<proteinExistence type="predicted"/>
<sequence length="650" mass="74073">MNLLSIEDISKSFGVKCLFEHVSFGIGVGDKIGLIGVNGTGKSSFLKIIAGLESPDSGKVIAGSHATIEYLPQNPEFDPDATVLQQVFKGNTPVMQTVKEYQETIGKLELQQNDTALQNRLLSLQQQMDALDAWQMESEAKTILTRLGIPQFDAKVGTLSGGQRKRVALANALIHPSDLLILDEPTNHIDHETVDWLEQYLNKRKGALLLVTHDRYFLDRVVNRIIELDQGRLYSYDGSYRYFLEKKAEREEQRESSERKRANLLRRELAWIQRGAKARSTKQKARIDRFEKLQQQSYESGTTKIEISSVATRLGKKVFELERIEKSYDGKRLIQDFTYIVSKEDRVGIIGPNGRGKSTLLNIIAGRIDPDSGSIEKGPTVKHGFFSQESDEMDGNQRVIEYIKEAGEYVFTADGGLISAAQMLERFLFPAALQWTPIGKLSGGEKRRLQLLRILMGAPNVLLLDEPTNDLDIQTLTILEEYLEEFAGAVIAVSHDRYFLDRVVDKLFVFEGDGVIRQYIGNYSEYLESNTMPPKVSDNPAGRQNQEKKHLPTQNHKAKEQEQEKKEHLLKFTYKERKEYDEIEGIIEQAENDLRVINEKIDGAGSDFELLQELFSHKQELEKKLEVLFERWTYLNELAETIAKQRKHES</sequence>
<dbReference type="CDD" id="cd03221">
    <property type="entry name" value="ABCF_EF-3"/>
    <property type="match status" value="2"/>
</dbReference>
<dbReference type="InterPro" id="IPR003439">
    <property type="entry name" value="ABC_transporter-like_ATP-bd"/>
</dbReference>
<dbReference type="Gene3D" id="1.10.287.380">
    <property type="entry name" value="Valyl-tRNA synthetase, C-terminal domain"/>
    <property type="match status" value="1"/>
</dbReference>
<accession>A0ABY4CMT8</accession>
<evidence type="ECO:0000313" key="6">
    <source>
        <dbReference type="EMBL" id="UOF91733.1"/>
    </source>
</evidence>
<dbReference type="Pfam" id="PF12848">
    <property type="entry name" value="ABC_tran_Xtn"/>
    <property type="match status" value="1"/>
</dbReference>
<feature type="region of interest" description="Disordered" evidence="4">
    <location>
        <begin position="530"/>
        <end position="563"/>
    </location>
</feature>
<dbReference type="SUPFAM" id="SSF52540">
    <property type="entry name" value="P-loop containing nucleoside triphosphate hydrolases"/>
    <property type="match status" value="2"/>
</dbReference>
<feature type="coiled-coil region" evidence="3">
    <location>
        <begin position="580"/>
        <end position="631"/>
    </location>
</feature>
<dbReference type="Pfam" id="PF00005">
    <property type="entry name" value="ABC_tran"/>
    <property type="match status" value="2"/>
</dbReference>
<feature type="domain" description="ABC transporter" evidence="5">
    <location>
        <begin position="4"/>
        <end position="255"/>
    </location>
</feature>
<dbReference type="InterPro" id="IPR037118">
    <property type="entry name" value="Val-tRNA_synth_C_sf"/>
</dbReference>
<dbReference type="PROSITE" id="PS50893">
    <property type="entry name" value="ABC_TRANSPORTER_2"/>
    <property type="match status" value="2"/>
</dbReference>
<evidence type="ECO:0000259" key="5">
    <source>
        <dbReference type="PROSITE" id="PS50893"/>
    </source>
</evidence>
<evidence type="ECO:0000313" key="7">
    <source>
        <dbReference type="Proteomes" id="UP000830167"/>
    </source>
</evidence>
<dbReference type="PROSITE" id="PS00211">
    <property type="entry name" value="ABC_TRANSPORTER_1"/>
    <property type="match status" value="2"/>
</dbReference>
<dbReference type="PANTHER" id="PTHR42855:SF1">
    <property type="entry name" value="ABC TRANSPORTER DOMAIN-CONTAINING PROTEIN"/>
    <property type="match status" value="1"/>
</dbReference>
<dbReference type="InterPro" id="IPR027417">
    <property type="entry name" value="P-loop_NTPase"/>
</dbReference>
<dbReference type="Proteomes" id="UP000830167">
    <property type="component" value="Chromosome"/>
</dbReference>
<dbReference type="RefSeq" id="WP_347438421.1">
    <property type="nucleotide sequence ID" value="NZ_CP089291.1"/>
</dbReference>
<dbReference type="InterPro" id="IPR017871">
    <property type="entry name" value="ABC_transporter-like_CS"/>
</dbReference>
<evidence type="ECO:0000256" key="4">
    <source>
        <dbReference type="SAM" id="MobiDB-lite"/>
    </source>
</evidence>
<dbReference type="GO" id="GO:0005524">
    <property type="term" value="F:ATP binding"/>
    <property type="evidence" value="ECO:0007669"/>
    <property type="project" value="UniProtKB-KW"/>
</dbReference>
<keyword evidence="1" id="KW-0547">Nucleotide-binding</keyword>
<keyword evidence="3" id="KW-0175">Coiled coil</keyword>
<keyword evidence="2 6" id="KW-0067">ATP-binding</keyword>
<evidence type="ECO:0000256" key="2">
    <source>
        <dbReference type="ARBA" id="ARBA00022840"/>
    </source>
</evidence>
<dbReference type="InterPro" id="IPR032524">
    <property type="entry name" value="ABC_tran_C"/>
</dbReference>
<evidence type="ECO:0000256" key="3">
    <source>
        <dbReference type="SAM" id="Coils"/>
    </source>
</evidence>
<keyword evidence="7" id="KW-1185">Reference proteome</keyword>
<evidence type="ECO:0000256" key="1">
    <source>
        <dbReference type="ARBA" id="ARBA00022741"/>
    </source>
</evidence>
<gene>
    <name evidence="6" type="ORF">LSG31_05650</name>
</gene>
<organism evidence="6 7">
    <name type="scientific">Fodinisporobacter ferrooxydans</name>
    <dbReference type="NCBI Taxonomy" id="2901836"/>
    <lineage>
        <taxon>Bacteria</taxon>
        <taxon>Bacillati</taxon>
        <taxon>Bacillota</taxon>
        <taxon>Bacilli</taxon>
        <taxon>Bacillales</taxon>
        <taxon>Alicyclobacillaceae</taxon>
        <taxon>Fodinisporobacter</taxon>
    </lineage>
</organism>
<dbReference type="SMART" id="SM00382">
    <property type="entry name" value="AAA"/>
    <property type="match status" value="2"/>
</dbReference>
<name>A0ABY4CMT8_9BACL</name>